<dbReference type="RefSeq" id="WP_311654082.1">
    <property type="nucleotide sequence ID" value="NZ_JAVRIB010000020.1"/>
</dbReference>
<evidence type="ECO:0000259" key="2">
    <source>
        <dbReference type="Pfam" id="PF00561"/>
    </source>
</evidence>
<dbReference type="InterPro" id="IPR029058">
    <property type="entry name" value="AB_hydrolase_fold"/>
</dbReference>
<sequence>IGADETFNGTWPFKPNFTEAPGFRMHYVDEGHGEPILCLHGEPTWGYLYRKFIGPLSRTNRVVVPDHMGFGKSETPQDRIYTLRTHVENVTALINELELDDITLVIQDWGGPMGGALLATMPDRVKRVFVMNTLVYPFCDTAPHFDKLMSSNWFRFVNSDVHEPVLRNLGYTTLSVMKLMGFQNGSNITDDWVRAYSAPFETTEECIGAVEFPLDIATGRFPYLDQPSEELVERVKAKPAMLANGMKDRAVPPEVSIGTFREAFGNQPVVELTNAGHFCQEDAPETLIALIQEFVQSR</sequence>
<protein>
    <submittedName>
        <fullName evidence="3">Alpha/beta fold hydrolase</fullName>
    </submittedName>
</protein>
<dbReference type="Proteomes" id="UP001251857">
    <property type="component" value="Unassembled WGS sequence"/>
</dbReference>
<organism evidence="3 4">
    <name type="scientific">Spectribacter hydrogenoxidans</name>
    <dbReference type="NCBI Taxonomy" id="3075608"/>
    <lineage>
        <taxon>Bacteria</taxon>
        <taxon>Pseudomonadati</taxon>
        <taxon>Pseudomonadota</taxon>
        <taxon>Gammaproteobacteria</taxon>
        <taxon>Salinisphaerales</taxon>
        <taxon>Salinisphaeraceae</taxon>
        <taxon>Spectribacter</taxon>
    </lineage>
</organism>
<dbReference type="PRINTS" id="PR00412">
    <property type="entry name" value="EPOXHYDRLASE"/>
</dbReference>
<keyword evidence="1 3" id="KW-0378">Hydrolase</keyword>
<feature type="non-terminal residue" evidence="3">
    <location>
        <position position="1"/>
    </location>
</feature>
<dbReference type="GO" id="GO:0016787">
    <property type="term" value="F:hydrolase activity"/>
    <property type="evidence" value="ECO:0007669"/>
    <property type="project" value="UniProtKB-KW"/>
</dbReference>
<dbReference type="Gene3D" id="3.40.50.1820">
    <property type="entry name" value="alpha/beta hydrolase"/>
    <property type="match status" value="1"/>
</dbReference>
<dbReference type="Pfam" id="PF00561">
    <property type="entry name" value="Abhydrolase_1"/>
    <property type="match status" value="1"/>
</dbReference>
<comment type="caution">
    <text evidence="3">The sequence shown here is derived from an EMBL/GenBank/DDBJ whole genome shotgun (WGS) entry which is preliminary data.</text>
</comment>
<accession>A0ABU3C3Q5</accession>
<feature type="domain" description="AB hydrolase-1" evidence="2">
    <location>
        <begin position="35"/>
        <end position="284"/>
    </location>
</feature>
<dbReference type="PANTHER" id="PTHR43329">
    <property type="entry name" value="EPOXIDE HYDROLASE"/>
    <property type="match status" value="1"/>
</dbReference>
<dbReference type="InterPro" id="IPR000073">
    <property type="entry name" value="AB_hydrolase_1"/>
</dbReference>
<gene>
    <name evidence="3" type="ORF">RM532_14640</name>
</gene>
<dbReference type="SUPFAM" id="SSF53474">
    <property type="entry name" value="alpha/beta-Hydrolases"/>
    <property type="match status" value="1"/>
</dbReference>
<dbReference type="EMBL" id="JAVRIB010000020">
    <property type="protein sequence ID" value="MDT0636188.1"/>
    <property type="molecule type" value="Genomic_DNA"/>
</dbReference>
<evidence type="ECO:0000313" key="4">
    <source>
        <dbReference type="Proteomes" id="UP001251857"/>
    </source>
</evidence>
<keyword evidence="4" id="KW-1185">Reference proteome</keyword>
<proteinExistence type="predicted"/>
<dbReference type="InterPro" id="IPR000639">
    <property type="entry name" value="Epox_hydrolase-like"/>
</dbReference>
<evidence type="ECO:0000256" key="1">
    <source>
        <dbReference type="ARBA" id="ARBA00022801"/>
    </source>
</evidence>
<reference evidence="3 4" key="1">
    <citation type="submission" date="2023-09" db="EMBL/GenBank/DDBJ databases">
        <authorList>
            <person name="Rey-Velasco X."/>
        </authorList>
    </citation>
    <scope>NUCLEOTIDE SEQUENCE [LARGE SCALE GENOMIC DNA]</scope>
    <source>
        <strain evidence="3 4">W335</strain>
    </source>
</reference>
<name>A0ABU3C3Q5_9GAMM</name>
<evidence type="ECO:0000313" key="3">
    <source>
        <dbReference type="EMBL" id="MDT0636188.1"/>
    </source>
</evidence>